<evidence type="ECO:0000256" key="2">
    <source>
        <dbReference type="ARBA" id="ARBA00006665"/>
    </source>
</evidence>
<keyword evidence="3 6" id="KW-0812">Transmembrane</keyword>
<proteinExistence type="inferred from homology"/>
<feature type="transmembrane region" description="Helical" evidence="6">
    <location>
        <begin position="127"/>
        <end position="146"/>
    </location>
</feature>
<evidence type="ECO:0000313" key="7">
    <source>
        <dbReference type="EMBL" id="OIW03664.1"/>
    </source>
</evidence>
<keyword evidence="5 6" id="KW-0472">Membrane</keyword>
<evidence type="ECO:0000256" key="3">
    <source>
        <dbReference type="ARBA" id="ARBA00022692"/>
    </source>
</evidence>
<evidence type="ECO:0008006" key="9">
    <source>
        <dbReference type="Google" id="ProtNLM"/>
    </source>
</evidence>
<evidence type="ECO:0000256" key="1">
    <source>
        <dbReference type="ARBA" id="ARBA00004141"/>
    </source>
</evidence>
<dbReference type="PANTHER" id="PTHR10383:SF46">
    <property type="entry name" value="SERINE INCORPORATOR_TMS MEMBRANE PROTEIN-RELATED"/>
    <property type="match status" value="1"/>
</dbReference>
<feature type="transmembrane region" description="Helical" evidence="6">
    <location>
        <begin position="334"/>
        <end position="354"/>
    </location>
</feature>
<name>A0A1J7GSY4_LUPAN</name>
<reference evidence="7 8" key="1">
    <citation type="journal article" date="2017" name="Plant Biotechnol. J.">
        <title>A comprehensive draft genome sequence for lupin (Lupinus angustifolius), an emerging health food: insights into plant-microbe interactions and legume evolution.</title>
        <authorList>
            <person name="Hane J.K."/>
            <person name="Ming Y."/>
            <person name="Kamphuis L.G."/>
            <person name="Nelson M.N."/>
            <person name="Garg G."/>
            <person name="Atkins C.A."/>
            <person name="Bayer P.E."/>
            <person name="Bravo A."/>
            <person name="Bringans S."/>
            <person name="Cannon S."/>
            <person name="Edwards D."/>
            <person name="Foley R."/>
            <person name="Gao L.L."/>
            <person name="Harrison M.J."/>
            <person name="Huang W."/>
            <person name="Hurgobin B."/>
            <person name="Li S."/>
            <person name="Liu C.W."/>
            <person name="McGrath A."/>
            <person name="Morahan G."/>
            <person name="Murray J."/>
            <person name="Weller J."/>
            <person name="Jian J."/>
            <person name="Singh K.B."/>
        </authorList>
    </citation>
    <scope>NUCLEOTIDE SEQUENCE [LARGE SCALE GENOMIC DNA]</scope>
    <source>
        <strain evidence="8">cv. Tanjil</strain>
        <tissue evidence="7">Whole plant</tissue>
    </source>
</reference>
<keyword evidence="4 6" id="KW-1133">Transmembrane helix</keyword>
<feature type="transmembrane region" description="Helical" evidence="6">
    <location>
        <begin position="251"/>
        <end position="271"/>
    </location>
</feature>
<dbReference type="Gramene" id="OIW03664">
    <property type="protein sequence ID" value="OIW03664"/>
    <property type="gene ID" value="TanjilG_30728"/>
</dbReference>
<feature type="transmembrane region" description="Helical" evidence="6">
    <location>
        <begin position="90"/>
        <end position="107"/>
    </location>
</feature>
<dbReference type="GO" id="GO:0016020">
    <property type="term" value="C:membrane"/>
    <property type="evidence" value="ECO:0007669"/>
    <property type="project" value="UniProtKB-SubCell"/>
</dbReference>
<dbReference type="Proteomes" id="UP000188354">
    <property type="component" value="Chromosome LG10"/>
</dbReference>
<dbReference type="OMA" id="IHNFWFL"/>
<sequence>METVEINTRISNQDIGASNTTTISKYCSWYTQFRNVSNPWMARYAYALIFLMANMLAWAARDELPTLGALLEMKEFRGCKVGKNCLGKEGVLRVSMGCFVFYMIMFWSTAGTSKLNDARDKWHSGWWSLKIVLWVVTTLFPFLLPSQIIQIYGHVSHFGAGIFLLVQLISIISFITWLNDRWTSEKYAERCQIHVMIFALIAYCICLVGIILMYIWYAPQPYCLLNLFFITGTLILLQIMTTVSLHSKVNAGILSPGLMGLYTVYLCWSAMRSEPEEYICILNSDFPTRTDWQSIISFVVAILAIVIATFSTGIDSKCFQFRKDDTPAEDDVPYGYGFFHAVFATGAMYFAMLLNGWNSHHSMRKWTIDVGWASTWVRIINEWLAVCLYDKKRNSNCNTEIFRNMHLFYSTIAHAYAIGFVV</sequence>
<feature type="transmembrane region" description="Helical" evidence="6">
    <location>
        <begin position="224"/>
        <end position="245"/>
    </location>
</feature>
<dbReference type="InterPro" id="IPR005016">
    <property type="entry name" value="TDE1/TMS"/>
</dbReference>
<dbReference type="EMBL" id="CM007370">
    <property type="protein sequence ID" value="OIW03664.1"/>
    <property type="molecule type" value="Genomic_DNA"/>
</dbReference>
<organism evidence="7 8">
    <name type="scientific">Lupinus angustifolius</name>
    <name type="common">Narrow-leaved blue lupine</name>
    <dbReference type="NCBI Taxonomy" id="3871"/>
    <lineage>
        <taxon>Eukaryota</taxon>
        <taxon>Viridiplantae</taxon>
        <taxon>Streptophyta</taxon>
        <taxon>Embryophyta</taxon>
        <taxon>Tracheophyta</taxon>
        <taxon>Spermatophyta</taxon>
        <taxon>Magnoliopsida</taxon>
        <taxon>eudicotyledons</taxon>
        <taxon>Gunneridae</taxon>
        <taxon>Pentapetalae</taxon>
        <taxon>rosids</taxon>
        <taxon>fabids</taxon>
        <taxon>Fabales</taxon>
        <taxon>Fabaceae</taxon>
        <taxon>Papilionoideae</taxon>
        <taxon>50 kb inversion clade</taxon>
        <taxon>genistoids sensu lato</taxon>
        <taxon>core genistoids</taxon>
        <taxon>Genisteae</taxon>
        <taxon>Lupinus</taxon>
    </lineage>
</organism>
<feature type="transmembrane region" description="Helical" evidence="6">
    <location>
        <begin position="193"/>
        <end position="217"/>
    </location>
</feature>
<keyword evidence="8" id="KW-1185">Reference proteome</keyword>
<comment type="subcellular location">
    <subcellularLocation>
        <location evidence="1">Membrane</location>
        <topology evidence="1">Multi-pass membrane protein</topology>
    </subcellularLocation>
</comment>
<feature type="transmembrane region" description="Helical" evidence="6">
    <location>
        <begin position="158"/>
        <end position="178"/>
    </location>
</feature>
<feature type="transmembrane region" description="Helical" evidence="6">
    <location>
        <begin position="292"/>
        <end position="314"/>
    </location>
</feature>
<dbReference type="PANTHER" id="PTHR10383">
    <property type="entry name" value="SERINE INCORPORATOR"/>
    <property type="match status" value="1"/>
</dbReference>
<dbReference type="AlphaFoldDB" id="A0A1J7GSY4"/>
<evidence type="ECO:0000313" key="8">
    <source>
        <dbReference type="Proteomes" id="UP000188354"/>
    </source>
</evidence>
<protein>
    <recommendedName>
        <fullName evidence="9">Serine incorporator</fullName>
    </recommendedName>
</protein>
<evidence type="ECO:0000256" key="4">
    <source>
        <dbReference type="ARBA" id="ARBA00022989"/>
    </source>
</evidence>
<evidence type="ECO:0000256" key="5">
    <source>
        <dbReference type="ARBA" id="ARBA00023136"/>
    </source>
</evidence>
<evidence type="ECO:0000256" key="6">
    <source>
        <dbReference type="SAM" id="Phobius"/>
    </source>
</evidence>
<gene>
    <name evidence="7" type="ORF">TanjilG_30728</name>
</gene>
<dbReference type="Pfam" id="PF03348">
    <property type="entry name" value="Serinc"/>
    <property type="match status" value="2"/>
</dbReference>
<comment type="similarity">
    <text evidence="2">Belongs to the TDE1 family.</text>
</comment>
<accession>A0A1J7GSY4</accession>